<feature type="domain" description="POTRA" evidence="8">
    <location>
        <begin position="53"/>
        <end position="127"/>
    </location>
</feature>
<evidence type="ECO:0000256" key="2">
    <source>
        <dbReference type="ARBA" id="ARBA00022452"/>
    </source>
</evidence>
<dbReference type="RefSeq" id="WP_025837492.1">
    <property type="nucleotide sequence ID" value="NZ_FUWL01000006.1"/>
</dbReference>
<dbReference type="Gene3D" id="3.10.20.310">
    <property type="entry name" value="membrane protein fhac"/>
    <property type="match status" value="4"/>
</dbReference>
<dbReference type="Pfam" id="PF07244">
    <property type="entry name" value="POTRA"/>
    <property type="match status" value="3"/>
</dbReference>
<evidence type="ECO:0000313" key="10">
    <source>
        <dbReference type="Proteomes" id="UP000189956"/>
    </source>
</evidence>
<evidence type="ECO:0000313" key="9">
    <source>
        <dbReference type="EMBL" id="SJZ49673.1"/>
    </source>
</evidence>
<keyword evidence="2" id="KW-1134">Transmembrane beta strand</keyword>
<dbReference type="EMBL" id="FUWL01000006">
    <property type="protein sequence ID" value="SJZ49673.1"/>
    <property type="molecule type" value="Genomic_DNA"/>
</dbReference>
<dbReference type="AlphaFoldDB" id="A0A1T4L4Y0"/>
<accession>A0A1T4L4Y0</accession>
<feature type="chain" id="PRO_5010579345" evidence="7">
    <location>
        <begin position="29"/>
        <end position="919"/>
    </location>
</feature>
<dbReference type="Proteomes" id="UP000189956">
    <property type="component" value="Unassembled WGS sequence"/>
</dbReference>
<dbReference type="PROSITE" id="PS51779">
    <property type="entry name" value="POTRA"/>
    <property type="match status" value="2"/>
</dbReference>
<dbReference type="Gene3D" id="2.40.160.50">
    <property type="entry name" value="membrane protein fhac: a member of the omp85/tpsb transporter family"/>
    <property type="match status" value="1"/>
</dbReference>
<dbReference type="InterPro" id="IPR010827">
    <property type="entry name" value="BamA/TamA_POTRA"/>
</dbReference>
<dbReference type="InterPro" id="IPR034746">
    <property type="entry name" value="POTRA"/>
</dbReference>
<dbReference type="InterPro" id="IPR023707">
    <property type="entry name" value="OM_assembly_BamA"/>
</dbReference>
<keyword evidence="6" id="KW-0998">Cell outer membrane</keyword>
<sequence>MKIRNYTSGIGKIWGALLCCTVATTAWAQEAPKDTVPPSKEVPTISYAHPVNKMIAGIEVRGNKSYDAPIVISVSGLAVGQRVDIPGDAITNAVHNYNRNGLFSEVSIEASRIEGDNVWLVINIVERPRLSELRINGVKKGEAESLMKNQLASLSQGAHITPNIIDRAKIVISRFFDEKGFGNVKIDTRETPDPSREGYVLLDFDVQKNTKTKVHQINFIGNKNVTDFQLHKAMKKTNERFSLVRNPWNSILEIFNSSKFVQKDYQEDLNNILSLYHQHGYRDAEIIADTVYRHNDKRYNIDITIDEGKRYYIKDINFVGNTKYTTETLERLFGMKRGDVYDQKKLEARLNMDEDAISNLYTNNGYLFANMQPIETEVAGDSVTLDIRIFEGKPATINKVIINGSDRLYEDVVRRELYTKPGMLFSKDYIIRSIRQLAQMQHFDNEKIVPNPIPNQENGTVDIEWDLVSKSNDQVELSLGWSQTGLIGRAALKFTNFSMKNLFNPKTYKGIIPQGEGQTLTLSAQTNARYYQSYSIQFMDPWFGGKRPNMFSISAWWSRQTQINYKFYQSQLQNLPYDPMYGGYGYGGYPGYGYGGYPGAYGYGGYGGYNYGGYGYGYDASALLESAYDPDRTLDIFGGNIAYGKRLMWPDDNFQVQLGLNYTVYRMRNWNQPYLNFGLENGISNDLNLSFNIARVSIDNPVYTRRGSNFSLNLAATPPYSLFDKIDYSDPTVSPEKRNRFIEYYKIKVKGQTFLPLIDERTYKRVPVLMTRAEAGFIGSYNPNKQSPFGTFFVGGDGTSGYYGSGYLNETIGLRGYKNGSIAGSAYSYTRLSMELRYPLVFENSTTIWILGFAEAGNAWTRLKDFNPFQLKRSVGVGARIILPMIGLMGIDWGYGFDVPNNGFERGGSNLHFVIGQEF</sequence>
<reference evidence="9 10" key="1">
    <citation type="submission" date="2017-02" db="EMBL/GenBank/DDBJ databases">
        <authorList>
            <person name="Peterson S.W."/>
        </authorList>
    </citation>
    <scope>NUCLEOTIDE SEQUENCE [LARGE SCALE GENOMIC DNA]</scope>
    <source>
        <strain evidence="9 10">ATCC 700135</strain>
    </source>
</reference>
<evidence type="ECO:0000256" key="1">
    <source>
        <dbReference type="ARBA" id="ARBA00004370"/>
    </source>
</evidence>
<keyword evidence="3" id="KW-0812">Transmembrane</keyword>
<gene>
    <name evidence="9" type="ORF">SAMN02745205_01029</name>
</gene>
<proteinExistence type="predicted"/>
<comment type="subcellular location">
    <subcellularLocation>
        <location evidence="1">Membrane</location>
    </subcellularLocation>
</comment>
<evidence type="ECO:0000256" key="3">
    <source>
        <dbReference type="ARBA" id="ARBA00022692"/>
    </source>
</evidence>
<dbReference type="PANTHER" id="PTHR12815">
    <property type="entry name" value="SORTING AND ASSEMBLY MACHINERY SAMM50 PROTEIN FAMILY MEMBER"/>
    <property type="match status" value="1"/>
</dbReference>
<evidence type="ECO:0000259" key="8">
    <source>
        <dbReference type="PROSITE" id="PS51779"/>
    </source>
</evidence>
<evidence type="ECO:0000256" key="5">
    <source>
        <dbReference type="ARBA" id="ARBA00023136"/>
    </source>
</evidence>
<dbReference type="PIRSF" id="PIRSF006076">
    <property type="entry name" value="OM_assembly_OMP85"/>
    <property type="match status" value="1"/>
</dbReference>
<feature type="domain" description="POTRA" evidence="8">
    <location>
        <begin position="311"/>
        <end position="392"/>
    </location>
</feature>
<protein>
    <submittedName>
        <fullName evidence="9">Beta-barrel assembly machine subunit BamA</fullName>
    </submittedName>
</protein>
<keyword evidence="5" id="KW-0472">Membrane</keyword>
<evidence type="ECO:0000256" key="7">
    <source>
        <dbReference type="SAM" id="SignalP"/>
    </source>
</evidence>
<dbReference type="InterPro" id="IPR039910">
    <property type="entry name" value="D15-like"/>
</dbReference>
<organism evidence="9 10">
    <name type="scientific">Porphyromonas cangingivalis</name>
    <dbReference type="NCBI Taxonomy" id="36874"/>
    <lineage>
        <taxon>Bacteria</taxon>
        <taxon>Pseudomonadati</taxon>
        <taxon>Bacteroidota</taxon>
        <taxon>Bacteroidia</taxon>
        <taxon>Bacteroidales</taxon>
        <taxon>Porphyromonadaceae</taxon>
        <taxon>Porphyromonas</taxon>
    </lineage>
</organism>
<dbReference type="GO" id="GO:0071709">
    <property type="term" value="P:membrane assembly"/>
    <property type="evidence" value="ECO:0007669"/>
    <property type="project" value="InterPro"/>
</dbReference>
<evidence type="ECO:0000256" key="4">
    <source>
        <dbReference type="ARBA" id="ARBA00022729"/>
    </source>
</evidence>
<dbReference type="GO" id="GO:0019867">
    <property type="term" value="C:outer membrane"/>
    <property type="evidence" value="ECO:0007669"/>
    <property type="project" value="InterPro"/>
</dbReference>
<dbReference type="PANTHER" id="PTHR12815:SF47">
    <property type="entry name" value="TRANSLOCATION AND ASSEMBLY MODULE SUBUNIT TAMA"/>
    <property type="match status" value="1"/>
</dbReference>
<feature type="signal peptide" evidence="7">
    <location>
        <begin position="1"/>
        <end position="28"/>
    </location>
</feature>
<name>A0A1T4L4Y0_PORCN</name>
<evidence type="ECO:0000256" key="6">
    <source>
        <dbReference type="ARBA" id="ARBA00023237"/>
    </source>
</evidence>
<keyword evidence="4 7" id="KW-0732">Signal</keyword>